<keyword evidence="2" id="KW-0808">Transferase</keyword>
<feature type="active site" description="Proton acceptor" evidence="6">
    <location>
        <position position="32"/>
    </location>
</feature>
<gene>
    <name evidence="10" type="ORF">RFI_12104</name>
</gene>
<dbReference type="InterPro" id="IPR000719">
    <property type="entry name" value="Prot_kinase_dom"/>
</dbReference>
<dbReference type="InterPro" id="IPR011009">
    <property type="entry name" value="Kinase-like_dom_sf"/>
</dbReference>
<feature type="cross-link" description="Glycyl lysine isopeptide (Lys-Gly) (interchain with G-Cter in SUMO2)" evidence="8">
    <location>
        <position position="34"/>
    </location>
</feature>
<dbReference type="GO" id="GO:0004674">
    <property type="term" value="F:protein serine/threonine kinase activity"/>
    <property type="evidence" value="ECO:0007669"/>
    <property type="project" value="UniProtKB-KW"/>
</dbReference>
<dbReference type="Pfam" id="PF00069">
    <property type="entry name" value="Pkinase"/>
    <property type="match status" value="1"/>
</dbReference>
<evidence type="ECO:0000256" key="3">
    <source>
        <dbReference type="ARBA" id="ARBA00022741"/>
    </source>
</evidence>
<dbReference type="InterPro" id="IPR008271">
    <property type="entry name" value="Ser/Thr_kinase_AS"/>
</dbReference>
<name>X6NGC1_RETFI</name>
<dbReference type="PANTHER" id="PTHR24350">
    <property type="entry name" value="SERINE/THREONINE-PROTEIN KINASE IAL-RELATED"/>
    <property type="match status" value="1"/>
</dbReference>
<evidence type="ECO:0000256" key="5">
    <source>
        <dbReference type="ARBA" id="ARBA00022840"/>
    </source>
</evidence>
<evidence type="ECO:0000256" key="8">
    <source>
        <dbReference type="PIRSR" id="PIRSR630616-3"/>
    </source>
</evidence>
<feature type="binding site" evidence="7">
    <location>
        <position position="79"/>
    </location>
    <ligand>
        <name>ATP</name>
        <dbReference type="ChEBI" id="CHEBI:30616"/>
    </ligand>
</feature>
<evidence type="ECO:0000256" key="1">
    <source>
        <dbReference type="ARBA" id="ARBA00022527"/>
    </source>
</evidence>
<keyword evidence="11" id="KW-1185">Reference proteome</keyword>
<keyword evidence="5 7" id="KW-0067">ATP-binding</keyword>
<evidence type="ECO:0000313" key="11">
    <source>
        <dbReference type="Proteomes" id="UP000023152"/>
    </source>
</evidence>
<keyword evidence="4" id="KW-0418">Kinase</keyword>
<evidence type="ECO:0000256" key="2">
    <source>
        <dbReference type="ARBA" id="ARBA00022679"/>
    </source>
</evidence>
<dbReference type="AlphaFoldDB" id="X6NGC1"/>
<sequence>EKVFSEQKTAKYIQSLADALLYCHKKNVIHRDIKPENLLIGHKGVFMKKNKLAQNNFVYFCCYRCKKKKKKKRNLKIGDFGWSVHHPVPDIRRTTLCGTLDYLPPEIVEGKRHDANVDNWSLGVLAYEFLVGKPPFEAQGYRDTYRKISKVELAFPSHVSPAAREFITKLLQKDPSKRLSLEDVLKHPFILDNTAHP</sequence>
<keyword evidence="1" id="KW-0723">Serine/threonine-protein kinase</keyword>
<dbReference type="Proteomes" id="UP000023152">
    <property type="component" value="Unassembled WGS sequence"/>
</dbReference>
<evidence type="ECO:0000256" key="7">
    <source>
        <dbReference type="PIRSR" id="PIRSR630616-2"/>
    </source>
</evidence>
<comment type="caution">
    <text evidence="10">The sequence shown here is derived from an EMBL/GenBank/DDBJ whole genome shotgun (WGS) entry which is preliminary data.</text>
</comment>
<dbReference type="InterPro" id="IPR030616">
    <property type="entry name" value="Aur-like"/>
</dbReference>
<feature type="binding site" evidence="7">
    <location>
        <begin position="36"/>
        <end position="37"/>
    </location>
    <ligand>
        <name>ATP</name>
        <dbReference type="ChEBI" id="CHEBI:30616"/>
    </ligand>
</feature>
<organism evidence="10 11">
    <name type="scientific">Reticulomyxa filosa</name>
    <dbReference type="NCBI Taxonomy" id="46433"/>
    <lineage>
        <taxon>Eukaryota</taxon>
        <taxon>Sar</taxon>
        <taxon>Rhizaria</taxon>
        <taxon>Retaria</taxon>
        <taxon>Foraminifera</taxon>
        <taxon>Monothalamids</taxon>
        <taxon>Reticulomyxidae</taxon>
        <taxon>Reticulomyxa</taxon>
    </lineage>
</organism>
<keyword evidence="3 7" id="KW-0547">Nucleotide-binding</keyword>
<reference evidence="10 11" key="1">
    <citation type="journal article" date="2013" name="Curr. Biol.">
        <title>The Genome of the Foraminiferan Reticulomyxa filosa.</title>
        <authorList>
            <person name="Glockner G."/>
            <person name="Hulsmann N."/>
            <person name="Schleicher M."/>
            <person name="Noegel A.A."/>
            <person name="Eichinger L."/>
            <person name="Gallinger C."/>
            <person name="Pawlowski J."/>
            <person name="Sierra R."/>
            <person name="Euteneuer U."/>
            <person name="Pillet L."/>
            <person name="Moustafa A."/>
            <person name="Platzer M."/>
            <person name="Groth M."/>
            <person name="Szafranski K."/>
            <person name="Schliwa M."/>
        </authorList>
    </citation>
    <scope>NUCLEOTIDE SEQUENCE [LARGE SCALE GENOMIC DNA]</scope>
</reference>
<evidence type="ECO:0000259" key="9">
    <source>
        <dbReference type="PROSITE" id="PS50011"/>
    </source>
</evidence>
<dbReference type="EMBL" id="ASPP01008779">
    <property type="protein sequence ID" value="ETO25041.1"/>
    <property type="molecule type" value="Genomic_DNA"/>
</dbReference>
<dbReference type="SUPFAM" id="SSF56112">
    <property type="entry name" value="Protein kinase-like (PK-like)"/>
    <property type="match status" value="1"/>
</dbReference>
<dbReference type="PROSITE" id="PS00108">
    <property type="entry name" value="PROTEIN_KINASE_ST"/>
    <property type="match status" value="1"/>
</dbReference>
<dbReference type="OrthoDB" id="377346at2759"/>
<feature type="domain" description="Protein kinase" evidence="9">
    <location>
        <begin position="1"/>
        <end position="190"/>
    </location>
</feature>
<accession>X6NGC1</accession>
<proteinExistence type="predicted"/>
<protein>
    <recommendedName>
        <fullName evidence="9">Protein kinase domain-containing protein</fullName>
    </recommendedName>
</protein>
<dbReference type="GO" id="GO:0005524">
    <property type="term" value="F:ATP binding"/>
    <property type="evidence" value="ECO:0007669"/>
    <property type="project" value="UniProtKB-KW"/>
</dbReference>
<dbReference type="SMART" id="SM00220">
    <property type="entry name" value="S_TKc"/>
    <property type="match status" value="1"/>
</dbReference>
<evidence type="ECO:0000256" key="4">
    <source>
        <dbReference type="ARBA" id="ARBA00022777"/>
    </source>
</evidence>
<dbReference type="Gene3D" id="1.10.510.10">
    <property type="entry name" value="Transferase(Phosphotransferase) domain 1"/>
    <property type="match status" value="1"/>
</dbReference>
<evidence type="ECO:0000313" key="10">
    <source>
        <dbReference type="EMBL" id="ETO25041.1"/>
    </source>
</evidence>
<feature type="non-terminal residue" evidence="10">
    <location>
        <position position="1"/>
    </location>
</feature>
<evidence type="ECO:0000256" key="6">
    <source>
        <dbReference type="PIRSR" id="PIRSR630616-1"/>
    </source>
</evidence>
<dbReference type="PROSITE" id="PS50011">
    <property type="entry name" value="PROTEIN_KINASE_DOM"/>
    <property type="match status" value="1"/>
</dbReference>